<evidence type="ECO:0000313" key="5">
    <source>
        <dbReference type="EMBL" id="SSD61591.1"/>
    </source>
</evidence>
<reference evidence="6" key="1">
    <citation type="submission" date="2018-06" db="EMBL/GenBank/DDBJ databases">
        <authorList>
            <person name="Guldener U."/>
        </authorList>
    </citation>
    <scope>NUCLEOTIDE SEQUENCE [LARGE SCALE GENOMIC DNA]</scope>
    <source>
        <strain evidence="6">UTAD17</strain>
    </source>
</reference>
<organism evidence="5 6">
    <name type="scientific">Saccharomycodes ludwigii</name>
    <dbReference type="NCBI Taxonomy" id="36035"/>
    <lineage>
        <taxon>Eukaryota</taxon>
        <taxon>Fungi</taxon>
        <taxon>Dikarya</taxon>
        <taxon>Ascomycota</taxon>
        <taxon>Saccharomycotina</taxon>
        <taxon>Saccharomycetes</taxon>
        <taxon>Saccharomycodales</taxon>
        <taxon>Saccharomycodaceae</taxon>
        <taxon>Saccharomycodes</taxon>
    </lineage>
</organism>
<dbReference type="SMART" id="SM00658">
    <property type="entry name" value="RPOL8c"/>
    <property type="match status" value="1"/>
</dbReference>
<accession>A0A376BAG4</accession>
<dbReference type="PANTHER" id="PTHR10917">
    <property type="entry name" value="DNA-DIRECTED RNA POLYMERASES I, II, AND III SUBUNIT RPABC3"/>
    <property type="match status" value="1"/>
</dbReference>
<evidence type="ECO:0000256" key="3">
    <source>
        <dbReference type="ARBA" id="ARBA00023242"/>
    </source>
</evidence>
<keyword evidence="3 4" id="KW-0539">Nucleus</keyword>
<dbReference type="AlphaFoldDB" id="A0A376BAG4"/>
<evidence type="ECO:0000256" key="2">
    <source>
        <dbReference type="ARBA" id="ARBA00008912"/>
    </source>
</evidence>
<evidence type="ECO:0000256" key="1">
    <source>
        <dbReference type="ARBA" id="ARBA00004123"/>
    </source>
</evidence>
<dbReference type="OrthoDB" id="20018at2759"/>
<evidence type="ECO:0000313" key="6">
    <source>
        <dbReference type="Proteomes" id="UP000262825"/>
    </source>
</evidence>
<dbReference type="VEuPathDB" id="FungiDB:SCODWIG_03352"/>
<dbReference type="FunFam" id="2.40.50.140:FF:000191">
    <property type="entry name" value="DNA-directed RNA polymerases I, II, and III subunit RPABC3"/>
    <property type="match status" value="1"/>
</dbReference>
<dbReference type="GO" id="GO:0003899">
    <property type="term" value="F:DNA-directed RNA polymerase activity"/>
    <property type="evidence" value="ECO:0007669"/>
    <property type="project" value="UniProtKB-UniRule"/>
</dbReference>
<dbReference type="Pfam" id="PF03870">
    <property type="entry name" value="RNA_pol_Rpb8"/>
    <property type="match status" value="1"/>
</dbReference>
<evidence type="ECO:0000256" key="4">
    <source>
        <dbReference type="PIRNR" id="PIRNR000779"/>
    </source>
</evidence>
<dbReference type="Proteomes" id="UP000262825">
    <property type="component" value="Unassembled WGS sequence"/>
</dbReference>
<keyword evidence="6" id="KW-1185">Reference proteome</keyword>
<dbReference type="InterPro" id="IPR005570">
    <property type="entry name" value="RPABC3"/>
</dbReference>
<gene>
    <name evidence="5" type="ORF">SCODWIG_03352</name>
</gene>
<dbReference type="EMBL" id="UFAJ01000778">
    <property type="protein sequence ID" value="SSD61591.1"/>
    <property type="molecule type" value="Genomic_DNA"/>
</dbReference>
<name>A0A376BAG4_9ASCO</name>
<comment type="function">
    <text evidence="4">DNA-dependent RNA polymerase catalyzes the transcription of DNA into RNA using the four ribonucleoside triphosphates as substrates. Common component of RNA polymerases I, II and III which synthesize ribosomal RNA precursors, mRNA precursors and many functional non-coding RNAs, and small RNAs, such as 5S rRNA and tRNAs, respectively.</text>
</comment>
<keyword evidence="5" id="KW-0240">DNA-directed RNA polymerase</keyword>
<dbReference type="GO" id="GO:0005666">
    <property type="term" value="C:RNA polymerase III complex"/>
    <property type="evidence" value="ECO:0007669"/>
    <property type="project" value="TreeGrafter"/>
</dbReference>
<dbReference type="InterPro" id="IPR012340">
    <property type="entry name" value="NA-bd_OB-fold"/>
</dbReference>
<comment type="subcellular location">
    <subcellularLocation>
        <location evidence="1">Nucleus</location>
    </subcellularLocation>
</comment>
<keyword evidence="5" id="KW-0804">Transcription</keyword>
<protein>
    <recommendedName>
        <fullName evidence="4">DNA-directed RNA polymerases I, II, and III subunit RPABC3</fullName>
    </recommendedName>
</protein>
<dbReference type="SUPFAM" id="SSF50249">
    <property type="entry name" value="Nucleic acid-binding proteins"/>
    <property type="match status" value="1"/>
</dbReference>
<dbReference type="GO" id="GO:0006351">
    <property type="term" value="P:DNA-templated transcription"/>
    <property type="evidence" value="ECO:0007669"/>
    <property type="project" value="UniProtKB-UniRule"/>
</dbReference>
<dbReference type="PIRSF" id="PIRSF000779">
    <property type="entry name" value="RNA_pol_Rpb8"/>
    <property type="match status" value="1"/>
</dbReference>
<comment type="similarity">
    <text evidence="2 4">Belongs to the eukaryotic RPB8 RNA polymerase subunit family.</text>
</comment>
<dbReference type="GO" id="GO:0005665">
    <property type="term" value="C:RNA polymerase II, core complex"/>
    <property type="evidence" value="ECO:0007669"/>
    <property type="project" value="UniProtKB-UniRule"/>
</dbReference>
<proteinExistence type="inferred from homology"/>
<dbReference type="Gene3D" id="2.40.50.140">
    <property type="entry name" value="Nucleic acid-binding proteins"/>
    <property type="match status" value="1"/>
</dbReference>
<dbReference type="GO" id="GO:0005736">
    <property type="term" value="C:RNA polymerase I complex"/>
    <property type="evidence" value="ECO:0007669"/>
    <property type="project" value="TreeGrafter"/>
</dbReference>
<dbReference type="PANTHER" id="PTHR10917:SF0">
    <property type="entry name" value="DNA-DIRECTED RNA POLYMERASES I, II, AND III SUBUNIT RPABC3"/>
    <property type="match status" value="1"/>
</dbReference>
<sequence length="144" mass="16358">MSILFDGIFQVEDVDPGRYRNISRIEATSSDCKLTLDINTELFPVKKNATLTIALASSLETENNSTNNFSSNTNSWRPPLPGTKSLADDYDYVMHGTAYKFDEINNSDNIAVYYSFGGLLLRLEGNYRNLNNLKQENTYILIRR</sequence>